<gene>
    <name evidence="1" type="ORF">EKPLLCFL_00313</name>
</gene>
<geneLocation type="plasmid" evidence="1">
    <name>pM2-1</name>
</geneLocation>
<proteinExistence type="predicted"/>
<dbReference type="EMBL" id="MT813046">
    <property type="protein sequence ID" value="QSM62548.1"/>
    <property type="molecule type" value="Genomic_DNA"/>
</dbReference>
<keyword evidence="1" id="KW-0614">Plasmid</keyword>
<sequence>MIDPKTTKALNELAMGAQHHEHTLLAENSHLMEVFISDPLERGFTKFFWRPEFGSDRTRRGTLLGLRE</sequence>
<evidence type="ECO:0000313" key="1">
    <source>
        <dbReference type="EMBL" id="QSM62548.1"/>
    </source>
</evidence>
<accession>A0A899NG14</accession>
<organism evidence="1">
    <name type="scientific">Providencia stuartii</name>
    <dbReference type="NCBI Taxonomy" id="588"/>
    <lineage>
        <taxon>Bacteria</taxon>
        <taxon>Pseudomonadati</taxon>
        <taxon>Pseudomonadota</taxon>
        <taxon>Gammaproteobacteria</taxon>
        <taxon>Enterobacterales</taxon>
        <taxon>Morganellaceae</taxon>
        <taxon>Providencia</taxon>
    </lineage>
</organism>
<dbReference type="AlphaFoldDB" id="A0A899NG14"/>
<reference evidence="1" key="1">
    <citation type="submission" date="2020-07" db="EMBL/GenBank/DDBJ databases">
        <title>Persistence and transmission of plasmid-borne blaNDM genes carried by diverse species of Enterobacterium in a Chinese goose farm.</title>
        <authorList>
            <person name="Fang L.-X."/>
            <person name="Cen D.-J."/>
        </authorList>
    </citation>
    <scope>NUCLEOTIDE SEQUENCE</scope>
    <source>
        <strain evidence="1">M2</strain>
        <plasmid evidence="1">pM2-1</plasmid>
    </source>
</reference>
<protein>
    <submittedName>
        <fullName evidence="1">Uncharacterized protein</fullName>
    </submittedName>
</protein>
<name>A0A899NG14_PROST</name>